<keyword evidence="8 9" id="KW-0472">Membrane</keyword>
<dbReference type="GO" id="GO:0015420">
    <property type="term" value="F:ABC-type vitamin B12 transporter activity"/>
    <property type="evidence" value="ECO:0007669"/>
    <property type="project" value="UniProtKB-UniRule"/>
</dbReference>
<feature type="transmembrane region" description="Helical" evidence="9">
    <location>
        <begin position="77"/>
        <end position="101"/>
    </location>
</feature>
<feature type="transmembrane region" description="Helical" evidence="9">
    <location>
        <begin position="237"/>
        <end position="257"/>
    </location>
</feature>
<dbReference type="PANTHER" id="PTHR34308">
    <property type="entry name" value="COBALAMIN BIOSYNTHESIS PROTEIN CBIB"/>
    <property type="match status" value="1"/>
</dbReference>
<dbReference type="PANTHER" id="PTHR34308:SF1">
    <property type="entry name" value="COBALAMIN BIOSYNTHESIS PROTEIN CBIB"/>
    <property type="match status" value="1"/>
</dbReference>
<feature type="transmembrane region" description="Helical" evidence="9">
    <location>
        <begin position="20"/>
        <end position="40"/>
    </location>
</feature>
<comment type="similarity">
    <text evidence="3 9">Belongs to the CobD/CbiB family.</text>
</comment>
<comment type="pathway">
    <text evidence="2 9">Cofactor biosynthesis; adenosylcobalamin biosynthesis.</text>
</comment>
<dbReference type="HAMAP" id="MF_00024">
    <property type="entry name" value="CobD_CbiB"/>
    <property type="match status" value="1"/>
</dbReference>
<feature type="transmembrane region" description="Helical" evidence="9">
    <location>
        <begin position="323"/>
        <end position="343"/>
    </location>
</feature>
<dbReference type="NCBIfam" id="TIGR00380">
    <property type="entry name" value="cobal_cbiB"/>
    <property type="match status" value="1"/>
</dbReference>
<dbReference type="InterPro" id="IPR004485">
    <property type="entry name" value="Cobalamin_biosynth_CobD/CbiB"/>
</dbReference>
<organism evidence="10 11">
    <name type="scientific">Candidatus Avoscillospira avistercoris</name>
    <dbReference type="NCBI Taxonomy" id="2840707"/>
    <lineage>
        <taxon>Bacteria</taxon>
        <taxon>Bacillati</taxon>
        <taxon>Bacillota</taxon>
        <taxon>Clostridia</taxon>
        <taxon>Eubacteriales</taxon>
        <taxon>Oscillospiraceae</taxon>
        <taxon>Oscillospiraceae incertae sedis</taxon>
        <taxon>Candidatus Avoscillospira</taxon>
    </lineage>
</organism>
<gene>
    <name evidence="9 10" type="primary">cobD</name>
    <name evidence="10" type="ORF">IAA83_07860</name>
</gene>
<reference evidence="10" key="1">
    <citation type="submission" date="2020-10" db="EMBL/GenBank/DDBJ databases">
        <authorList>
            <person name="Gilroy R."/>
        </authorList>
    </citation>
    <scope>NUCLEOTIDE SEQUENCE</scope>
    <source>
        <strain evidence="10">ChiBcec16-1751</strain>
    </source>
</reference>
<evidence type="ECO:0000313" key="11">
    <source>
        <dbReference type="Proteomes" id="UP000886741"/>
    </source>
</evidence>
<dbReference type="Pfam" id="PF03186">
    <property type="entry name" value="CobD_Cbib"/>
    <property type="match status" value="1"/>
</dbReference>
<accession>A0A9D1FA02</accession>
<feature type="transmembrane region" description="Helical" evidence="9">
    <location>
        <begin position="181"/>
        <end position="199"/>
    </location>
</feature>
<evidence type="ECO:0000256" key="7">
    <source>
        <dbReference type="ARBA" id="ARBA00022989"/>
    </source>
</evidence>
<evidence type="ECO:0000256" key="4">
    <source>
        <dbReference type="ARBA" id="ARBA00022475"/>
    </source>
</evidence>
<dbReference type="GO" id="GO:0009236">
    <property type="term" value="P:cobalamin biosynthetic process"/>
    <property type="evidence" value="ECO:0007669"/>
    <property type="project" value="UniProtKB-UniRule"/>
</dbReference>
<dbReference type="GO" id="GO:0005886">
    <property type="term" value="C:plasma membrane"/>
    <property type="evidence" value="ECO:0007669"/>
    <property type="project" value="UniProtKB-SubCell"/>
</dbReference>
<keyword evidence="5 9" id="KW-0169">Cobalamin biosynthesis</keyword>
<keyword evidence="6 9" id="KW-0812">Transmembrane</keyword>
<comment type="function">
    <text evidence="9">Converts cobyric acid to cobinamide by the addition of aminopropanol on the F carboxylic group.</text>
</comment>
<dbReference type="AlphaFoldDB" id="A0A9D1FA02"/>
<evidence type="ECO:0000313" key="10">
    <source>
        <dbReference type="EMBL" id="HIS65267.1"/>
    </source>
</evidence>
<reference evidence="10" key="2">
    <citation type="journal article" date="2021" name="PeerJ">
        <title>Extensive microbial diversity within the chicken gut microbiome revealed by metagenomics and culture.</title>
        <authorList>
            <person name="Gilroy R."/>
            <person name="Ravi A."/>
            <person name="Getino M."/>
            <person name="Pursley I."/>
            <person name="Horton D.L."/>
            <person name="Alikhan N.F."/>
            <person name="Baker D."/>
            <person name="Gharbi K."/>
            <person name="Hall N."/>
            <person name="Watson M."/>
            <person name="Adriaenssens E.M."/>
            <person name="Foster-Nyarko E."/>
            <person name="Jarju S."/>
            <person name="Secka A."/>
            <person name="Antonio M."/>
            <person name="Oren A."/>
            <person name="Chaudhuri R.R."/>
            <person name="La Ragione R."/>
            <person name="Hildebrand F."/>
            <person name="Pallen M.J."/>
        </authorList>
    </citation>
    <scope>NUCLEOTIDE SEQUENCE</scope>
    <source>
        <strain evidence="10">ChiBcec16-1751</strain>
    </source>
</reference>
<evidence type="ECO:0000256" key="3">
    <source>
        <dbReference type="ARBA" id="ARBA00006263"/>
    </source>
</evidence>
<comment type="subcellular location">
    <subcellularLocation>
        <location evidence="1 9">Cell membrane</location>
        <topology evidence="1 9">Multi-pass membrane protein</topology>
    </subcellularLocation>
</comment>
<dbReference type="EMBL" id="DVJJ01000118">
    <property type="protein sequence ID" value="HIS65267.1"/>
    <property type="molecule type" value="Genomic_DNA"/>
</dbReference>
<evidence type="ECO:0000256" key="8">
    <source>
        <dbReference type="ARBA" id="ARBA00023136"/>
    </source>
</evidence>
<keyword evidence="4 9" id="KW-1003">Cell membrane</keyword>
<evidence type="ECO:0000256" key="9">
    <source>
        <dbReference type="HAMAP-Rule" id="MF_00024"/>
    </source>
</evidence>
<comment type="caution">
    <text evidence="10">The sequence shown here is derived from an EMBL/GenBank/DDBJ whole genome shotgun (WGS) entry which is preliminary data.</text>
</comment>
<name>A0A9D1FA02_9FIRM</name>
<feature type="transmembrane region" description="Helical" evidence="9">
    <location>
        <begin position="107"/>
        <end position="127"/>
    </location>
</feature>
<evidence type="ECO:0000256" key="5">
    <source>
        <dbReference type="ARBA" id="ARBA00022573"/>
    </source>
</evidence>
<dbReference type="GO" id="GO:0048472">
    <property type="term" value="F:threonine-phosphate decarboxylase activity"/>
    <property type="evidence" value="ECO:0007669"/>
    <property type="project" value="InterPro"/>
</dbReference>
<evidence type="ECO:0000256" key="6">
    <source>
        <dbReference type="ARBA" id="ARBA00022692"/>
    </source>
</evidence>
<protein>
    <recommendedName>
        <fullName evidence="9">Cobalamin biosynthesis protein CobD</fullName>
    </recommendedName>
</protein>
<dbReference type="Proteomes" id="UP000886741">
    <property type="component" value="Unassembled WGS sequence"/>
</dbReference>
<sequence>MPLYHRRGPLGPPGNSHHHGGVIVTLLYVILGGLVLDLLLGDPHWMPHPVIYIGKLISALEKGLRKRFPATPKGERAAGIVLAVLVLVVTGGVSWGLLYLLYCIHPVLSLILSLFWCYQIPAARCLWIEAVKVRKALETGSIEEARTAVGWLVGRDTENLSAEGVTKAAVETVAENTTDGLVAPLFYLMIGGPVLGLLYKATNTMDSMIGYRNDRYRYFGTAGARLDDVLNFLPARLTALLMVPAAALCGLSGKNAFRIWKRDRRKHKSPNSAQTESACAGALGVELAGDAVYFGELHHKPTIGDKTRPIEPKDIDRTCRLMVVTYLLAAVLFAAVRVAILTLI</sequence>
<evidence type="ECO:0000256" key="2">
    <source>
        <dbReference type="ARBA" id="ARBA00004953"/>
    </source>
</evidence>
<proteinExistence type="inferred from homology"/>
<evidence type="ECO:0000256" key="1">
    <source>
        <dbReference type="ARBA" id="ARBA00004651"/>
    </source>
</evidence>
<keyword evidence="7 9" id="KW-1133">Transmembrane helix</keyword>